<dbReference type="EMBL" id="JANJYI010000008">
    <property type="protein sequence ID" value="KAK2637780.1"/>
    <property type="molecule type" value="Genomic_DNA"/>
</dbReference>
<evidence type="ECO:0000256" key="1">
    <source>
        <dbReference type="ARBA" id="ARBA00022490"/>
    </source>
</evidence>
<sequence length="110" mass="12443">MAVGKNKRISKGKKGGKKKAADPFAKKDWYDIKAPSIFEVRNIGKTLVTRTQGTKIASEGLKHRVFEVSLADLLKDSEDQAYRKIRFRAEDVQGRNVLVNFWGMTSQRTS</sequence>
<protein>
    <recommendedName>
        <fullName evidence="8">40S ribosomal protein S3a</fullName>
    </recommendedName>
</protein>
<accession>A0AAD9TLM0</accession>
<dbReference type="PANTHER" id="PTHR11830">
    <property type="entry name" value="40S RIBOSOMAL PROTEIN S3A"/>
    <property type="match status" value="1"/>
</dbReference>
<organism evidence="6 7">
    <name type="scientific">Dipteronia dyeriana</name>
    <dbReference type="NCBI Taxonomy" id="168575"/>
    <lineage>
        <taxon>Eukaryota</taxon>
        <taxon>Viridiplantae</taxon>
        <taxon>Streptophyta</taxon>
        <taxon>Embryophyta</taxon>
        <taxon>Tracheophyta</taxon>
        <taxon>Spermatophyta</taxon>
        <taxon>Magnoliopsida</taxon>
        <taxon>eudicotyledons</taxon>
        <taxon>Gunneridae</taxon>
        <taxon>Pentapetalae</taxon>
        <taxon>rosids</taxon>
        <taxon>malvids</taxon>
        <taxon>Sapindales</taxon>
        <taxon>Sapindaceae</taxon>
        <taxon>Hippocastanoideae</taxon>
        <taxon>Acereae</taxon>
        <taxon>Dipteronia</taxon>
    </lineage>
</organism>
<reference evidence="6" key="1">
    <citation type="journal article" date="2023" name="Plant J.">
        <title>Genome sequences and population genomics provide insights into the demographic history, inbreeding, and mutation load of two 'living fossil' tree species of Dipteronia.</title>
        <authorList>
            <person name="Feng Y."/>
            <person name="Comes H.P."/>
            <person name="Chen J."/>
            <person name="Zhu S."/>
            <person name="Lu R."/>
            <person name="Zhang X."/>
            <person name="Li P."/>
            <person name="Qiu J."/>
            <person name="Olsen K.M."/>
            <person name="Qiu Y."/>
        </authorList>
    </citation>
    <scope>NUCLEOTIDE SEQUENCE</scope>
    <source>
        <strain evidence="6">KIB01</strain>
    </source>
</reference>
<proteinExistence type="inferred from homology"/>
<dbReference type="GO" id="GO:1990904">
    <property type="term" value="C:ribonucleoprotein complex"/>
    <property type="evidence" value="ECO:0007669"/>
    <property type="project" value="UniProtKB-KW"/>
</dbReference>
<keyword evidence="2 4" id="KW-0689">Ribosomal protein</keyword>
<evidence type="ECO:0000256" key="5">
    <source>
        <dbReference type="SAM" id="MobiDB-lite"/>
    </source>
</evidence>
<name>A0AAD9TLM0_9ROSI</name>
<feature type="compositionally biased region" description="Basic residues" evidence="5">
    <location>
        <begin position="1"/>
        <end position="18"/>
    </location>
</feature>
<dbReference type="SMART" id="SM01397">
    <property type="entry name" value="Ribosomal_S3Ae"/>
    <property type="match status" value="1"/>
</dbReference>
<dbReference type="GO" id="GO:0003735">
    <property type="term" value="F:structural constituent of ribosome"/>
    <property type="evidence" value="ECO:0007669"/>
    <property type="project" value="InterPro"/>
</dbReference>
<evidence type="ECO:0000313" key="6">
    <source>
        <dbReference type="EMBL" id="KAK2637780.1"/>
    </source>
</evidence>
<dbReference type="PROSITE" id="PS01191">
    <property type="entry name" value="RIBOSOMAL_S3AE"/>
    <property type="match status" value="1"/>
</dbReference>
<keyword evidence="7" id="KW-1185">Reference proteome</keyword>
<gene>
    <name evidence="6" type="ORF">Ddye_025575</name>
</gene>
<evidence type="ECO:0000256" key="3">
    <source>
        <dbReference type="ARBA" id="ARBA00023274"/>
    </source>
</evidence>
<dbReference type="GO" id="GO:0006412">
    <property type="term" value="P:translation"/>
    <property type="evidence" value="ECO:0007669"/>
    <property type="project" value="InterPro"/>
</dbReference>
<keyword evidence="1" id="KW-0963">Cytoplasm</keyword>
<comment type="caution">
    <text evidence="6">The sequence shown here is derived from an EMBL/GenBank/DDBJ whole genome shotgun (WGS) entry which is preliminary data.</text>
</comment>
<feature type="region of interest" description="Disordered" evidence="5">
    <location>
        <begin position="1"/>
        <end position="21"/>
    </location>
</feature>
<dbReference type="InterPro" id="IPR001593">
    <property type="entry name" value="Ribosomal_eS1"/>
</dbReference>
<evidence type="ECO:0000256" key="4">
    <source>
        <dbReference type="RuleBase" id="RU000668"/>
    </source>
</evidence>
<dbReference type="Pfam" id="PF01015">
    <property type="entry name" value="Ribosomal_S3Ae"/>
    <property type="match status" value="1"/>
</dbReference>
<evidence type="ECO:0000313" key="7">
    <source>
        <dbReference type="Proteomes" id="UP001280121"/>
    </source>
</evidence>
<evidence type="ECO:0008006" key="8">
    <source>
        <dbReference type="Google" id="ProtNLM"/>
    </source>
</evidence>
<keyword evidence="3 4" id="KW-0687">Ribonucleoprotein</keyword>
<dbReference type="Proteomes" id="UP001280121">
    <property type="component" value="Unassembled WGS sequence"/>
</dbReference>
<dbReference type="AlphaFoldDB" id="A0AAD9TLM0"/>
<evidence type="ECO:0000256" key="2">
    <source>
        <dbReference type="ARBA" id="ARBA00022980"/>
    </source>
</evidence>
<dbReference type="GO" id="GO:0005840">
    <property type="term" value="C:ribosome"/>
    <property type="evidence" value="ECO:0007669"/>
    <property type="project" value="UniProtKB-KW"/>
</dbReference>
<comment type="similarity">
    <text evidence="4">Belongs to the eukaryotic ribosomal protein eS1 family.</text>
</comment>
<dbReference type="InterPro" id="IPR018281">
    <property type="entry name" value="Ribosomal_eS1_CS"/>
</dbReference>